<feature type="chain" id="PRO_5006405284" description="WxL domain-containing protein" evidence="1">
    <location>
        <begin position="28"/>
        <end position="811"/>
    </location>
</feature>
<keyword evidence="3" id="KW-1185">Reference proteome</keyword>
<gene>
    <name evidence="2" type="ORF">FC66_GL001413</name>
</gene>
<protein>
    <recommendedName>
        <fullName evidence="4">WxL domain-containing protein</fullName>
    </recommendedName>
</protein>
<evidence type="ECO:0000313" key="2">
    <source>
        <dbReference type="EMBL" id="KRK45450.1"/>
    </source>
</evidence>
<dbReference type="AlphaFoldDB" id="A0A0R1HQJ9"/>
<feature type="signal peptide" evidence="1">
    <location>
        <begin position="1"/>
        <end position="27"/>
    </location>
</feature>
<reference evidence="2 3" key="1">
    <citation type="journal article" date="2015" name="Genome Announc.">
        <title>Expanding the biotechnology potential of lactobacilli through comparative genomics of 213 strains and associated genera.</title>
        <authorList>
            <person name="Sun Z."/>
            <person name="Harris H.M."/>
            <person name="McCann A."/>
            <person name="Guo C."/>
            <person name="Argimon S."/>
            <person name="Zhang W."/>
            <person name="Yang X."/>
            <person name="Jeffery I.B."/>
            <person name="Cooney J.C."/>
            <person name="Kagawa T.F."/>
            <person name="Liu W."/>
            <person name="Song Y."/>
            <person name="Salvetti E."/>
            <person name="Wrobel A."/>
            <person name="Rasinkangas P."/>
            <person name="Parkhill J."/>
            <person name="Rea M.C."/>
            <person name="O'Sullivan O."/>
            <person name="Ritari J."/>
            <person name="Douillard F.P."/>
            <person name="Paul Ross R."/>
            <person name="Yang R."/>
            <person name="Briner A.E."/>
            <person name="Felis G.E."/>
            <person name="de Vos W.M."/>
            <person name="Barrangou R."/>
            <person name="Klaenhammer T.R."/>
            <person name="Caufield P.W."/>
            <person name="Cui Y."/>
            <person name="Zhang H."/>
            <person name="O'Toole P.W."/>
        </authorList>
    </citation>
    <scope>NUCLEOTIDE SEQUENCE [LARGE SCALE GENOMIC DNA]</scope>
    <source>
        <strain evidence="2 3">DSM 15638</strain>
    </source>
</reference>
<name>A0A0R1HQJ9_9LACO</name>
<dbReference type="InterPro" id="IPR013783">
    <property type="entry name" value="Ig-like_fold"/>
</dbReference>
<dbReference type="OrthoDB" id="2306834at2"/>
<proteinExistence type="predicted"/>
<dbReference type="Proteomes" id="UP000051450">
    <property type="component" value="Unassembled WGS sequence"/>
</dbReference>
<evidence type="ECO:0000256" key="1">
    <source>
        <dbReference type="SAM" id="SignalP"/>
    </source>
</evidence>
<evidence type="ECO:0008006" key="4">
    <source>
        <dbReference type="Google" id="ProtNLM"/>
    </source>
</evidence>
<dbReference type="SUPFAM" id="SSF49899">
    <property type="entry name" value="Concanavalin A-like lectins/glucanases"/>
    <property type="match status" value="1"/>
</dbReference>
<evidence type="ECO:0000313" key="3">
    <source>
        <dbReference type="Proteomes" id="UP000051450"/>
    </source>
</evidence>
<accession>A0A0R1HQJ9</accession>
<dbReference type="STRING" id="1423719.FC66_GL001413"/>
<dbReference type="InterPro" id="IPR013320">
    <property type="entry name" value="ConA-like_dom_sf"/>
</dbReference>
<keyword evidence="1" id="KW-0732">Signal</keyword>
<dbReference type="Gene3D" id="2.60.40.10">
    <property type="entry name" value="Immunoglobulins"/>
    <property type="match status" value="1"/>
</dbReference>
<dbReference type="PATRIC" id="fig|1423719.4.peg.1436"/>
<dbReference type="Gene3D" id="2.60.120.200">
    <property type="match status" value="1"/>
</dbReference>
<dbReference type="RefSeq" id="WP_057974466.1">
    <property type="nucleotide sequence ID" value="NZ_AZDI01000008.1"/>
</dbReference>
<comment type="caution">
    <text evidence="2">The sequence shown here is derived from an EMBL/GenBank/DDBJ whole genome shotgun (WGS) entry which is preliminary data.</text>
</comment>
<organism evidence="2 3">
    <name type="scientific">Dellaglioa algida DSM 15638</name>
    <dbReference type="NCBI Taxonomy" id="1423719"/>
    <lineage>
        <taxon>Bacteria</taxon>
        <taxon>Bacillati</taxon>
        <taxon>Bacillota</taxon>
        <taxon>Bacilli</taxon>
        <taxon>Lactobacillales</taxon>
        <taxon>Lactobacillaceae</taxon>
        <taxon>Dellaglioa</taxon>
    </lineage>
</organism>
<sequence>MMINNKLKITILAFGMFFLAGVSSVKAAPAPTEEEVDYAQGLSTAPRAITMDNLFQRGTGTGVTTSSDMVNMDALNRPTNTPQDVVKTLVRITNDKAQKAAVWSTDDNSFDINKDGQASMWVYLGNRRGGAGDGMALVFQNDPKGNAAISGNSGETLGVWGDDLKPAPSDMIKAAIQNSWALEFDTYMNKGLNKGGAFDLNLPGASHLASGYPADEGSYTKMGGFFGSTYYAQKHGGLITYNDSLSNGEWHHLTIDYKNVDPAKPKNGLMTYTFNDKEAVSENSDTKIAPSAYVGQTAQVTIDKTKFNSTSGKIRWGFTGSTGANSESNLVMFEQVPGLVDAKATQTVTNLTQGKDLPSDGTGVVNAGDKLKFTSKATYLGGKQDWKNITGHAKIPNTDNITWTSVLVNGSEFPGAEPADAAKGINMGMDLSNPNSTTEVTYLGTVKSITEDSKDISPAGQIIGSNRIVDTNAVSYTVKGQPKILLTIDGLKDIDVNYGSDATVSGTVKSSLGGLLAKGAKVDVTVNNETTPIKADVGTDGKFSVTVPKDKYKAGENTVTVQATDAAGIQTVKYTNKINIHPVLTLNDNNGTVIAPYTFNFQVVDNSADITTYYKEGASGTPVQLEKYANTKPGSTQDHKVDLDTSKLSIGTHVLTVYSVDTEGNTSNNQTITVIVGLLSISSDDSINFENQIPAKTSVLSRTADYTLKLETSAAKNWTLSVTAGALTAKSDNSTLQHSTVGFRDTKDKSFTPLSPTIGTTIDSGTGQAATITKKWATDAGIVLNVVPSEIKADEVYTSQINWTLTNTPVN</sequence>
<dbReference type="EMBL" id="AZDI01000008">
    <property type="protein sequence ID" value="KRK45450.1"/>
    <property type="molecule type" value="Genomic_DNA"/>
</dbReference>